<comment type="similarity">
    <text evidence="2">Belongs to the CWC22 family.</text>
</comment>
<organism evidence="9 11">
    <name type="scientific">Cyberlindnera jadinii (strain ATCC 18201 / CBS 1600 / BCRC 20928 / JCM 3617 / NBRC 0987 / NRRL Y-1542)</name>
    <name type="common">Torula yeast</name>
    <name type="synonym">Candida utilis</name>
    <dbReference type="NCBI Taxonomy" id="983966"/>
    <lineage>
        <taxon>Eukaryota</taxon>
        <taxon>Fungi</taxon>
        <taxon>Dikarya</taxon>
        <taxon>Ascomycota</taxon>
        <taxon>Saccharomycotina</taxon>
        <taxon>Saccharomycetes</taxon>
        <taxon>Phaffomycetales</taxon>
        <taxon>Phaffomycetaceae</taxon>
        <taxon>Cyberlindnera</taxon>
    </lineage>
</organism>
<dbReference type="GO" id="GO:0071013">
    <property type="term" value="C:catalytic step 2 spliceosome"/>
    <property type="evidence" value="ECO:0007669"/>
    <property type="project" value="TreeGrafter"/>
</dbReference>
<evidence type="ECO:0000256" key="2">
    <source>
        <dbReference type="ARBA" id="ARBA00006856"/>
    </source>
</evidence>
<dbReference type="EMBL" id="KV453933">
    <property type="protein sequence ID" value="ODV72674.1"/>
    <property type="molecule type" value="Genomic_DNA"/>
</dbReference>
<dbReference type="InterPro" id="IPR016024">
    <property type="entry name" value="ARM-type_fold"/>
</dbReference>
<keyword evidence="3" id="KW-0507">mRNA processing</keyword>
<dbReference type="SUPFAM" id="SSF48371">
    <property type="entry name" value="ARM repeat"/>
    <property type="match status" value="1"/>
</dbReference>
<dbReference type="Proteomes" id="UP000038830">
    <property type="component" value="Unassembled WGS sequence"/>
</dbReference>
<evidence type="ECO:0000313" key="11">
    <source>
        <dbReference type="Proteomes" id="UP000038830"/>
    </source>
</evidence>
<name>A0A0H5C370_CYBJN</name>
<evidence type="ECO:0000256" key="3">
    <source>
        <dbReference type="ARBA" id="ARBA00022664"/>
    </source>
</evidence>
<keyword evidence="12" id="KW-1185">Reference proteome</keyword>
<evidence type="ECO:0000256" key="4">
    <source>
        <dbReference type="ARBA" id="ARBA00023187"/>
    </source>
</evidence>
<dbReference type="SMART" id="SM00544">
    <property type="entry name" value="MA3"/>
    <property type="match status" value="1"/>
</dbReference>
<reference evidence="9" key="1">
    <citation type="submission" date="2014-12" db="EMBL/GenBank/DDBJ databases">
        <authorList>
            <person name="Jaenicke S."/>
        </authorList>
    </citation>
    <scope>NUCLEOTIDE SEQUENCE [LARGE SCALE GENOMIC DNA]</scope>
    <source>
        <strain evidence="9">CBS1600</strain>
    </source>
</reference>
<dbReference type="PANTHER" id="PTHR18034">
    <property type="entry name" value="CELL CYCLE CONTROL PROTEIN CWF22-RELATED"/>
    <property type="match status" value="1"/>
</dbReference>
<dbReference type="InterPro" id="IPR050781">
    <property type="entry name" value="CWC22_splicing_factor"/>
</dbReference>
<feature type="compositionally biased region" description="Low complexity" evidence="7">
    <location>
        <begin position="566"/>
        <end position="595"/>
    </location>
</feature>
<dbReference type="InterPro" id="IPR003891">
    <property type="entry name" value="Initiation_fac_eIF4g_MI"/>
</dbReference>
<evidence type="ECO:0000256" key="1">
    <source>
        <dbReference type="ARBA" id="ARBA00004123"/>
    </source>
</evidence>
<dbReference type="AlphaFoldDB" id="A0A0H5C370"/>
<evidence type="ECO:0000259" key="8">
    <source>
        <dbReference type="PROSITE" id="PS51366"/>
    </source>
</evidence>
<dbReference type="EMBL" id="CDQK01000003">
    <property type="protein sequence ID" value="CEP22281.1"/>
    <property type="molecule type" value="Genomic_DNA"/>
</dbReference>
<dbReference type="Proteomes" id="UP000094389">
    <property type="component" value="Unassembled WGS sequence"/>
</dbReference>
<reference evidence="11" key="2">
    <citation type="journal article" date="2015" name="J. Biotechnol.">
        <title>The structure of the Cyberlindnera jadinii genome and its relation to Candida utilis analyzed by the occurrence of single nucleotide polymorphisms.</title>
        <authorList>
            <person name="Rupp O."/>
            <person name="Brinkrolf K."/>
            <person name="Buerth C."/>
            <person name="Kunigo M."/>
            <person name="Schneider J."/>
            <person name="Jaenicke S."/>
            <person name="Goesmann A."/>
            <person name="Puehler A."/>
            <person name="Jaeger K.-E."/>
            <person name="Ernst J.F."/>
        </authorList>
    </citation>
    <scope>NUCLEOTIDE SEQUENCE [LARGE SCALE GENOMIC DNA]</scope>
    <source>
        <strain evidence="11">ATCC 18201 / CBS 1600 / BCRC 20928 / JCM 3617 / NBRC 0987 / NRRL Y-1542</strain>
    </source>
</reference>
<reference evidence="10 12" key="3">
    <citation type="journal article" date="2016" name="Proc. Natl. Acad. Sci. U.S.A.">
        <title>Comparative genomics of biotechnologically important yeasts.</title>
        <authorList>
            <person name="Riley R."/>
            <person name="Haridas S."/>
            <person name="Wolfe K.H."/>
            <person name="Lopes M.R."/>
            <person name="Hittinger C.T."/>
            <person name="Goeker M."/>
            <person name="Salamov A.A."/>
            <person name="Wisecaver J.H."/>
            <person name="Long T.M."/>
            <person name="Calvey C.H."/>
            <person name="Aerts A.L."/>
            <person name="Barry K.W."/>
            <person name="Choi C."/>
            <person name="Clum A."/>
            <person name="Coughlan A.Y."/>
            <person name="Deshpande S."/>
            <person name="Douglass A.P."/>
            <person name="Hanson S.J."/>
            <person name="Klenk H.-P."/>
            <person name="LaButti K.M."/>
            <person name="Lapidus A."/>
            <person name="Lindquist E.A."/>
            <person name="Lipzen A.M."/>
            <person name="Meier-Kolthoff J.P."/>
            <person name="Ohm R.A."/>
            <person name="Otillar R.P."/>
            <person name="Pangilinan J.L."/>
            <person name="Peng Y."/>
            <person name="Rokas A."/>
            <person name="Rosa C.A."/>
            <person name="Scheuner C."/>
            <person name="Sibirny A.A."/>
            <person name="Slot J.C."/>
            <person name="Stielow J.B."/>
            <person name="Sun H."/>
            <person name="Kurtzman C.P."/>
            <person name="Blackwell M."/>
            <person name="Grigoriev I.V."/>
            <person name="Jeffries T.W."/>
        </authorList>
    </citation>
    <scope>NUCLEOTIDE SEQUENCE [LARGE SCALE GENOMIC DNA]</scope>
    <source>
        <strain evidence="12">ATCC 18201 / CBS 1600 / BCRC 20928 / JCM 3617 / NBRC 0987 / NRRL Y-1542</strain>
        <strain evidence="10">NRRL Y-1542</strain>
    </source>
</reference>
<dbReference type="OrthoDB" id="3938623at2759"/>
<sequence length="686" mass="78395">MAPGPSEGAKAEYERLKALSDNGTYVPRVKLRALMEQINGGEGSVELQRMRWDTLKKEINGLVNKVNVSNIRSIVVELFKLNLHRGMGLLVRTLMKAQNQAPTFTPVYASLVAILNSKIPEIGKLLVSRLVLQFRKAFKRNVSVLSISSTTFLAHLCNQQVCHEIIVLEIMRLLLLHPTDDSIDICCSMLKQCGLFLQEMSSNAVMGIYEQLRVILQEGKIQKRTQFLIEISFQIRRDGYKDHPVVPEGLDLVDEEDLVTHEIRLDDKLKAHDNLNVFAMDEHYDENEEKYNQLRHEILGSDDEEEEEEVEGEDVDEHEQLENEYDGEHEVESHDEQPSSTSTPQTVIKDMTETNLTNFRKTIYLTLKGSMSADEAVHKILKLRVKTEEEVRVVEVIVQGCSQERTYTKYYGSVGEKLSGQSSSWADAFNQVFKETYETIHRLEPNQLRNVSKFWGHMLSSDALGWESLECIKLTESDTSSAGRIFLKFLFQELVEELGIPHLKERLTEDFIAPYIEGIFPHEDSQHLQFSINYFTAIGLGILTDDMRDALDAIKRKRIEERGRSLSRSGTPSRSPSYSRTPSPYSRTPSRSPVRGRSDRRREGGFNDRSKSPSRSPASARAGYVGRSRSPNSHRGQSPAISGGDYRDSVRYRSGALNDQEEEFKKSNFYSRQTTRQQHARHRDYH</sequence>
<keyword evidence="5" id="KW-0539">Nucleus</keyword>
<proteinExistence type="inferred from homology"/>
<protein>
    <recommendedName>
        <fullName evidence="6">Pre-mRNA-splicing factor CWC22</fullName>
    </recommendedName>
</protein>
<accession>A0A0H5C370</accession>
<feature type="compositionally biased region" description="Polar residues" evidence="7">
    <location>
        <begin position="629"/>
        <end position="640"/>
    </location>
</feature>
<dbReference type="STRING" id="983966.A0A0H5C370"/>
<feature type="compositionally biased region" description="Low complexity" evidence="7">
    <location>
        <begin position="613"/>
        <end position="622"/>
    </location>
</feature>
<feature type="compositionally biased region" description="Basic and acidic residues" evidence="7">
    <location>
        <begin position="596"/>
        <end position="611"/>
    </location>
</feature>
<evidence type="ECO:0000313" key="9">
    <source>
        <dbReference type="EMBL" id="CEP22281.1"/>
    </source>
</evidence>
<gene>
    <name evidence="9" type="ORF">BN1211_2595</name>
    <name evidence="10" type="ORF">CYBJADRAFT_168220</name>
</gene>
<dbReference type="GO" id="GO:0000398">
    <property type="term" value="P:mRNA splicing, via spliceosome"/>
    <property type="evidence" value="ECO:0007669"/>
    <property type="project" value="TreeGrafter"/>
</dbReference>
<feature type="region of interest" description="Disordered" evidence="7">
    <location>
        <begin position="562"/>
        <end position="686"/>
    </location>
</feature>
<feature type="domain" description="MI" evidence="8">
    <location>
        <begin position="358"/>
        <end position="474"/>
    </location>
</feature>
<evidence type="ECO:0000313" key="10">
    <source>
        <dbReference type="EMBL" id="ODV72674.1"/>
    </source>
</evidence>
<dbReference type="Pfam" id="PF02847">
    <property type="entry name" value="MA3"/>
    <property type="match status" value="1"/>
</dbReference>
<accession>A0A1E4RZJ5</accession>
<dbReference type="Gene3D" id="1.25.40.180">
    <property type="match status" value="1"/>
</dbReference>
<dbReference type="GO" id="GO:0003723">
    <property type="term" value="F:RNA binding"/>
    <property type="evidence" value="ECO:0007669"/>
    <property type="project" value="InterPro"/>
</dbReference>
<dbReference type="Pfam" id="PF02854">
    <property type="entry name" value="MIF4G"/>
    <property type="match status" value="1"/>
</dbReference>
<keyword evidence="4" id="KW-0508">mRNA splicing</keyword>
<dbReference type="PANTHER" id="PTHR18034:SF3">
    <property type="entry name" value="PRE-MRNA-SPLICING FACTOR CWC22 HOMOLOG"/>
    <property type="match status" value="1"/>
</dbReference>
<evidence type="ECO:0000256" key="5">
    <source>
        <dbReference type="ARBA" id="ARBA00023242"/>
    </source>
</evidence>
<evidence type="ECO:0000256" key="7">
    <source>
        <dbReference type="SAM" id="MobiDB-lite"/>
    </source>
</evidence>
<dbReference type="OMA" id="ILTEDMR"/>
<feature type="region of interest" description="Disordered" evidence="7">
    <location>
        <begin position="326"/>
        <end position="348"/>
    </location>
</feature>
<dbReference type="PROSITE" id="PS51366">
    <property type="entry name" value="MI"/>
    <property type="match status" value="1"/>
</dbReference>
<dbReference type="SMART" id="SM00543">
    <property type="entry name" value="MIF4G"/>
    <property type="match status" value="1"/>
</dbReference>
<evidence type="ECO:0000256" key="6">
    <source>
        <dbReference type="ARBA" id="ARBA00040804"/>
    </source>
</evidence>
<feature type="compositionally biased region" description="Basic and acidic residues" evidence="7">
    <location>
        <begin position="326"/>
        <end position="337"/>
    </location>
</feature>
<dbReference type="InterPro" id="IPR003890">
    <property type="entry name" value="MIF4G-like_typ-3"/>
</dbReference>
<comment type="subcellular location">
    <subcellularLocation>
        <location evidence="1">Nucleus</location>
    </subcellularLocation>
</comment>
<evidence type="ECO:0000313" key="12">
    <source>
        <dbReference type="Proteomes" id="UP000094389"/>
    </source>
</evidence>